<reference evidence="2" key="1">
    <citation type="journal article" date="2022" name="Mol. Ecol. Resour.">
        <title>The genomes of chicory, endive, great burdock and yacon provide insights into Asteraceae palaeo-polyploidization history and plant inulin production.</title>
        <authorList>
            <person name="Fan W."/>
            <person name="Wang S."/>
            <person name="Wang H."/>
            <person name="Wang A."/>
            <person name="Jiang F."/>
            <person name="Liu H."/>
            <person name="Zhao H."/>
            <person name="Xu D."/>
            <person name="Zhang Y."/>
        </authorList>
    </citation>
    <scope>NUCLEOTIDE SEQUENCE [LARGE SCALE GENOMIC DNA]</scope>
    <source>
        <strain evidence="2">cv. Yunnan</strain>
    </source>
</reference>
<gene>
    <name evidence="1" type="ORF">L1987_19143</name>
</gene>
<dbReference type="Proteomes" id="UP001056120">
    <property type="component" value="Linkage Group LG06"/>
</dbReference>
<evidence type="ECO:0000313" key="2">
    <source>
        <dbReference type="Proteomes" id="UP001056120"/>
    </source>
</evidence>
<name>A0ACB9J1I2_9ASTR</name>
<protein>
    <submittedName>
        <fullName evidence="1">Uncharacterized protein</fullName>
    </submittedName>
</protein>
<comment type="caution">
    <text evidence="1">The sequence shown here is derived from an EMBL/GenBank/DDBJ whole genome shotgun (WGS) entry which is preliminary data.</text>
</comment>
<keyword evidence="2" id="KW-1185">Reference proteome</keyword>
<organism evidence="1 2">
    <name type="scientific">Smallanthus sonchifolius</name>
    <dbReference type="NCBI Taxonomy" id="185202"/>
    <lineage>
        <taxon>Eukaryota</taxon>
        <taxon>Viridiplantae</taxon>
        <taxon>Streptophyta</taxon>
        <taxon>Embryophyta</taxon>
        <taxon>Tracheophyta</taxon>
        <taxon>Spermatophyta</taxon>
        <taxon>Magnoliopsida</taxon>
        <taxon>eudicotyledons</taxon>
        <taxon>Gunneridae</taxon>
        <taxon>Pentapetalae</taxon>
        <taxon>asterids</taxon>
        <taxon>campanulids</taxon>
        <taxon>Asterales</taxon>
        <taxon>Asteraceae</taxon>
        <taxon>Asteroideae</taxon>
        <taxon>Heliantheae alliance</taxon>
        <taxon>Millerieae</taxon>
        <taxon>Smallanthus</taxon>
    </lineage>
</organism>
<reference evidence="1 2" key="2">
    <citation type="journal article" date="2022" name="Mol. Ecol. Resour.">
        <title>The genomes of chicory, endive, great burdock and yacon provide insights into Asteraceae paleo-polyploidization history and plant inulin production.</title>
        <authorList>
            <person name="Fan W."/>
            <person name="Wang S."/>
            <person name="Wang H."/>
            <person name="Wang A."/>
            <person name="Jiang F."/>
            <person name="Liu H."/>
            <person name="Zhao H."/>
            <person name="Xu D."/>
            <person name="Zhang Y."/>
        </authorList>
    </citation>
    <scope>NUCLEOTIDE SEQUENCE [LARGE SCALE GENOMIC DNA]</scope>
    <source>
        <strain evidence="2">cv. Yunnan</strain>
        <tissue evidence="1">Leaves</tissue>
    </source>
</reference>
<dbReference type="EMBL" id="CM042023">
    <property type="protein sequence ID" value="KAI3814389.1"/>
    <property type="molecule type" value="Genomic_DNA"/>
</dbReference>
<evidence type="ECO:0000313" key="1">
    <source>
        <dbReference type="EMBL" id="KAI3814389.1"/>
    </source>
</evidence>
<proteinExistence type="predicted"/>
<accession>A0ACB9J1I2</accession>
<sequence>MHSRIPLVPVELGGPLASMELHQDCTTTDHRPPPVATSRSEVAPLSSTNNSSTTVSPPTHSSTPPLASTPRTQSHSTPSSSSWIWSNEGVDIFLVFQ</sequence>